<accession>A0AAV7S6J1</accession>
<keyword evidence="2" id="KW-1185">Reference proteome</keyword>
<proteinExistence type="predicted"/>
<reference evidence="1" key="1">
    <citation type="journal article" date="2022" name="bioRxiv">
        <title>Sequencing and chromosome-scale assembly of the giantPleurodeles waltlgenome.</title>
        <authorList>
            <person name="Brown T."/>
            <person name="Elewa A."/>
            <person name="Iarovenko S."/>
            <person name="Subramanian E."/>
            <person name="Araus A.J."/>
            <person name="Petzold A."/>
            <person name="Susuki M."/>
            <person name="Suzuki K.-i.T."/>
            <person name="Hayashi T."/>
            <person name="Toyoda A."/>
            <person name="Oliveira C."/>
            <person name="Osipova E."/>
            <person name="Leigh N.D."/>
            <person name="Simon A."/>
            <person name="Yun M.H."/>
        </authorList>
    </citation>
    <scope>NUCLEOTIDE SEQUENCE</scope>
    <source>
        <strain evidence="1">20211129_DDA</strain>
        <tissue evidence="1">Liver</tissue>
    </source>
</reference>
<protein>
    <submittedName>
        <fullName evidence="1">Uncharacterized protein</fullName>
    </submittedName>
</protein>
<dbReference type="Proteomes" id="UP001066276">
    <property type="component" value="Chromosome 4_2"/>
</dbReference>
<comment type="caution">
    <text evidence="1">The sequence shown here is derived from an EMBL/GenBank/DDBJ whole genome shotgun (WGS) entry which is preliminary data.</text>
</comment>
<name>A0AAV7S6J1_PLEWA</name>
<evidence type="ECO:0000313" key="2">
    <source>
        <dbReference type="Proteomes" id="UP001066276"/>
    </source>
</evidence>
<gene>
    <name evidence="1" type="ORF">NDU88_000744</name>
</gene>
<organism evidence="1 2">
    <name type="scientific">Pleurodeles waltl</name>
    <name type="common">Iberian ribbed newt</name>
    <dbReference type="NCBI Taxonomy" id="8319"/>
    <lineage>
        <taxon>Eukaryota</taxon>
        <taxon>Metazoa</taxon>
        <taxon>Chordata</taxon>
        <taxon>Craniata</taxon>
        <taxon>Vertebrata</taxon>
        <taxon>Euteleostomi</taxon>
        <taxon>Amphibia</taxon>
        <taxon>Batrachia</taxon>
        <taxon>Caudata</taxon>
        <taxon>Salamandroidea</taxon>
        <taxon>Salamandridae</taxon>
        <taxon>Pleurodelinae</taxon>
        <taxon>Pleurodeles</taxon>
    </lineage>
</organism>
<sequence length="86" mass="9409">MLVSGPVRTWLGSSVWTVPMRNRVKTDLHMAGPKLGWHGEQKIDGLNPDLDSGHGSRASHAIGFKLAWLMRGETPKPVPGCLLLIQ</sequence>
<dbReference type="AlphaFoldDB" id="A0AAV7S6J1"/>
<dbReference type="EMBL" id="JANPWB010000008">
    <property type="protein sequence ID" value="KAJ1160242.1"/>
    <property type="molecule type" value="Genomic_DNA"/>
</dbReference>
<evidence type="ECO:0000313" key="1">
    <source>
        <dbReference type="EMBL" id="KAJ1160242.1"/>
    </source>
</evidence>